<name>A0A8S2U050_9BILA</name>
<reference evidence="1" key="1">
    <citation type="submission" date="2021-02" db="EMBL/GenBank/DDBJ databases">
        <authorList>
            <person name="Nowell W R."/>
        </authorList>
    </citation>
    <scope>NUCLEOTIDE SEQUENCE</scope>
</reference>
<dbReference type="AlphaFoldDB" id="A0A8S2U050"/>
<gene>
    <name evidence="1" type="ORF">TMI583_LOCUS39011</name>
</gene>
<dbReference type="EMBL" id="CAJOBA010058671">
    <property type="protein sequence ID" value="CAF4310055.1"/>
    <property type="molecule type" value="Genomic_DNA"/>
</dbReference>
<evidence type="ECO:0000313" key="2">
    <source>
        <dbReference type="Proteomes" id="UP000682733"/>
    </source>
</evidence>
<evidence type="ECO:0000313" key="1">
    <source>
        <dbReference type="EMBL" id="CAF4310055.1"/>
    </source>
</evidence>
<dbReference type="Proteomes" id="UP000682733">
    <property type="component" value="Unassembled WGS sequence"/>
</dbReference>
<organism evidence="1 2">
    <name type="scientific">Didymodactylos carnosus</name>
    <dbReference type="NCBI Taxonomy" id="1234261"/>
    <lineage>
        <taxon>Eukaryota</taxon>
        <taxon>Metazoa</taxon>
        <taxon>Spiralia</taxon>
        <taxon>Gnathifera</taxon>
        <taxon>Rotifera</taxon>
        <taxon>Eurotatoria</taxon>
        <taxon>Bdelloidea</taxon>
        <taxon>Philodinida</taxon>
        <taxon>Philodinidae</taxon>
        <taxon>Didymodactylos</taxon>
    </lineage>
</organism>
<sequence>MDVLSFSPLSTQDAANLERFLAPSIGLAENIRQEFVCAIHQ</sequence>
<feature type="non-terminal residue" evidence="1">
    <location>
        <position position="1"/>
    </location>
</feature>
<accession>A0A8S2U050</accession>
<protein>
    <submittedName>
        <fullName evidence="1">Uncharacterized protein</fullName>
    </submittedName>
</protein>
<proteinExistence type="predicted"/>
<comment type="caution">
    <text evidence="1">The sequence shown here is derived from an EMBL/GenBank/DDBJ whole genome shotgun (WGS) entry which is preliminary data.</text>
</comment>